<name>A0A2M7TDN2_UNCKA</name>
<evidence type="ECO:0000313" key="2">
    <source>
        <dbReference type="EMBL" id="PIZ43568.1"/>
    </source>
</evidence>
<dbReference type="PANTHER" id="PTHR34322">
    <property type="entry name" value="TRANSPOSASE, Y1_TNP DOMAIN-CONTAINING"/>
    <property type="match status" value="1"/>
</dbReference>
<feature type="domain" description="Transposase IS200-like" evidence="1">
    <location>
        <begin position="1"/>
        <end position="68"/>
    </location>
</feature>
<dbReference type="AlphaFoldDB" id="A0A2M7TDN2"/>
<dbReference type="GO" id="GO:0003677">
    <property type="term" value="F:DNA binding"/>
    <property type="evidence" value="ECO:0007669"/>
    <property type="project" value="InterPro"/>
</dbReference>
<dbReference type="InterPro" id="IPR002686">
    <property type="entry name" value="Transposase_17"/>
</dbReference>
<dbReference type="GO" id="GO:0004803">
    <property type="term" value="F:transposase activity"/>
    <property type="evidence" value="ECO:0007669"/>
    <property type="project" value="InterPro"/>
</dbReference>
<protein>
    <recommendedName>
        <fullName evidence="1">Transposase IS200-like domain-containing protein</fullName>
    </recommendedName>
</protein>
<dbReference type="SMART" id="SM01321">
    <property type="entry name" value="Y1_Tnp"/>
    <property type="match status" value="1"/>
</dbReference>
<evidence type="ECO:0000313" key="3">
    <source>
        <dbReference type="Proteomes" id="UP000230970"/>
    </source>
</evidence>
<reference evidence="3" key="1">
    <citation type="submission" date="2017-09" db="EMBL/GenBank/DDBJ databases">
        <title>Depth-based differentiation of microbial function through sediment-hosted aquifers and enrichment of novel symbionts in the deep terrestrial subsurface.</title>
        <authorList>
            <person name="Probst A.J."/>
            <person name="Ladd B."/>
            <person name="Jarett J.K."/>
            <person name="Geller-Mcgrath D.E."/>
            <person name="Sieber C.M.K."/>
            <person name="Emerson J.B."/>
            <person name="Anantharaman K."/>
            <person name="Thomas B.C."/>
            <person name="Malmstrom R."/>
            <person name="Stieglmeier M."/>
            <person name="Klingl A."/>
            <person name="Woyke T."/>
            <person name="Ryan C.M."/>
            <person name="Banfield J.F."/>
        </authorList>
    </citation>
    <scope>NUCLEOTIDE SEQUENCE [LARGE SCALE GENOMIC DNA]</scope>
</reference>
<evidence type="ECO:0000259" key="1">
    <source>
        <dbReference type="SMART" id="SM01321"/>
    </source>
</evidence>
<dbReference type="Pfam" id="PF01797">
    <property type="entry name" value="Y1_Tnp"/>
    <property type="match status" value="1"/>
</dbReference>
<dbReference type="EMBL" id="PFNJ01000017">
    <property type="protein sequence ID" value="PIZ43568.1"/>
    <property type="molecule type" value="Genomic_DNA"/>
</dbReference>
<comment type="caution">
    <text evidence="2">The sequence shown here is derived from an EMBL/GenBank/DDBJ whole genome shotgun (WGS) entry which is preliminary data.</text>
</comment>
<accession>A0A2M7TDN2</accession>
<proteinExistence type="predicted"/>
<dbReference type="Gene3D" id="3.30.70.1290">
    <property type="entry name" value="Transposase IS200-like"/>
    <property type="match status" value="1"/>
</dbReference>
<dbReference type="SUPFAM" id="SSF143422">
    <property type="entry name" value="Transposase IS200-like"/>
    <property type="match status" value="1"/>
</dbReference>
<dbReference type="GO" id="GO:0006313">
    <property type="term" value="P:DNA transposition"/>
    <property type="evidence" value="ECO:0007669"/>
    <property type="project" value="InterPro"/>
</dbReference>
<dbReference type="PANTHER" id="PTHR34322:SF2">
    <property type="entry name" value="TRANSPOSASE IS200-LIKE DOMAIN-CONTAINING PROTEIN"/>
    <property type="match status" value="1"/>
</dbReference>
<gene>
    <name evidence="2" type="ORF">COY34_00660</name>
</gene>
<sequence length="148" mass="17608">MPNHLHLLLQQITTTGMTNFMRCITNAYTAYFNQRRHRTGPLFQGRYKAKLILEENYLLSLTRYIHRNPIDLSPDYHANLSLYPYSSYQEYLAQRNTGWIDHRVILNYFKSNRKEGHSRSISYRSFVEEEEVDEDVPALEISKEMALE</sequence>
<dbReference type="InterPro" id="IPR036515">
    <property type="entry name" value="Transposase_17_sf"/>
</dbReference>
<organism evidence="2 3">
    <name type="scientific">candidate division WWE3 bacterium CG_4_10_14_0_2_um_filter_42_8</name>
    <dbReference type="NCBI Taxonomy" id="1975074"/>
    <lineage>
        <taxon>Bacteria</taxon>
        <taxon>Katanobacteria</taxon>
    </lineage>
</organism>
<dbReference type="Proteomes" id="UP000230970">
    <property type="component" value="Unassembled WGS sequence"/>
</dbReference>